<gene>
    <name evidence="9" type="ORF">EDS130_LOCUS30286</name>
    <name evidence="8" type="ORF">XAT740_LOCUS21820</name>
</gene>
<comment type="caution">
    <text evidence="9">The sequence shown here is derived from an EMBL/GenBank/DDBJ whole genome shotgun (WGS) entry which is preliminary data.</text>
</comment>
<dbReference type="Proteomes" id="UP000663852">
    <property type="component" value="Unassembled WGS sequence"/>
</dbReference>
<organism evidence="9 11">
    <name type="scientific">Adineta ricciae</name>
    <name type="common">Rotifer</name>
    <dbReference type="NCBI Taxonomy" id="249248"/>
    <lineage>
        <taxon>Eukaryota</taxon>
        <taxon>Metazoa</taxon>
        <taxon>Spiralia</taxon>
        <taxon>Gnathifera</taxon>
        <taxon>Rotifera</taxon>
        <taxon>Eurotatoria</taxon>
        <taxon>Bdelloidea</taxon>
        <taxon>Adinetida</taxon>
        <taxon>Adinetidae</taxon>
        <taxon>Adineta</taxon>
    </lineage>
</organism>
<dbReference type="EMBL" id="CAJNOR010001581">
    <property type="protein sequence ID" value="CAF1167247.1"/>
    <property type="molecule type" value="Genomic_DNA"/>
</dbReference>
<feature type="domain" description="Neurexin/syndecan/glycophorin C" evidence="7">
    <location>
        <begin position="210"/>
        <end position="228"/>
    </location>
</feature>
<comment type="subcellular location">
    <subcellularLocation>
        <location evidence="1">Membrane</location>
        <topology evidence="1">Single-pass membrane protein</topology>
    </subcellularLocation>
</comment>
<evidence type="ECO:0000256" key="4">
    <source>
        <dbReference type="ARBA" id="ARBA00023136"/>
    </source>
</evidence>
<evidence type="ECO:0000256" key="1">
    <source>
        <dbReference type="ARBA" id="ARBA00004167"/>
    </source>
</evidence>
<feature type="signal peptide" evidence="6">
    <location>
        <begin position="1"/>
        <end position="16"/>
    </location>
</feature>
<evidence type="ECO:0000256" key="5">
    <source>
        <dbReference type="SAM" id="Phobius"/>
    </source>
</evidence>
<dbReference type="InterPro" id="IPR003585">
    <property type="entry name" value="Neurexin-like"/>
</dbReference>
<dbReference type="SMART" id="SM00294">
    <property type="entry name" value="4.1m"/>
    <property type="match status" value="1"/>
</dbReference>
<keyword evidence="4 5" id="KW-0472">Membrane</keyword>
<evidence type="ECO:0000313" key="11">
    <source>
        <dbReference type="Proteomes" id="UP000663852"/>
    </source>
</evidence>
<accession>A0A815D9S1</accession>
<dbReference type="EMBL" id="CAJNOJ010000211">
    <property type="protein sequence ID" value="CAF1294884.1"/>
    <property type="molecule type" value="Genomic_DNA"/>
</dbReference>
<name>A0A815D9S1_ADIRI</name>
<evidence type="ECO:0000313" key="9">
    <source>
        <dbReference type="EMBL" id="CAF1294884.1"/>
    </source>
</evidence>
<reference evidence="9" key="1">
    <citation type="submission" date="2021-02" db="EMBL/GenBank/DDBJ databases">
        <authorList>
            <person name="Nowell W R."/>
        </authorList>
    </citation>
    <scope>NUCLEOTIDE SEQUENCE</scope>
</reference>
<feature type="chain" id="PRO_5035604791" description="Neurexin/syndecan/glycophorin C domain-containing protein" evidence="6">
    <location>
        <begin position="17"/>
        <end position="273"/>
    </location>
</feature>
<keyword evidence="3 5" id="KW-1133">Transmembrane helix</keyword>
<sequence>MIGISILIFIISMKTAVTTNNSALNRSLVFSVCHQDGPGLQTILKSIDRPSYFYFASQPSSTLSSFSSSIHLSFCEHQHSTYYLPSGFSILRSSPRLPLAAIADKEDSSSYHNTILNTTDQSTSATNNMITTVMSLASSSSSTPSLQEKHLVINMDNNLHLTTTATLSNSSFPYTSLATTIQHGQRTFYVMLLSGCGAAGLLILITIYTIIKYYNRDEGSYKIDESKNFSPENHLERLNDSGRGSKIPTVKQHRQKLLTVNEQSLANTKEWYV</sequence>
<protein>
    <recommendedName>
        <fullName evidence="7">Neurexin/syndecan/glycophorin C domain-containing protein</fullName>
    </recommendedName>
</protein>
<evidence type="ECO:0000259" key="7">
    <source>
        <dbReference type="SMART" id="SM00294"/>
    </source>
</evidence>
<proteinExistence type="predicted"/>
<keyword evidence="6" id="KW-0732">Signal</keyword>
<keyword evidence="2 5" id="KW-0812">Transmembrane</keyword>
<keyword evidence="10" id="KW-1185">Reference proteome</keyword>
<dbReference type="AlphaFoldDB" id="A0A815D9S1"/>
<evidence type="ECO:0000256" key="6">
    <source>
        <dbReference type="SAM" id="SignalP"/>
    </source>
</evidence>
<dbReference type="OrthoDB" id="10045149at2759"/>
<dbReference type="GO" id="GO:0016020">
    <property type="term" value="C:membrane"/>
    <property type="evidence" value="ECO:0007669"/>
    <property type="project" value="UniProtKB-SubCell"/>
</dbReference>
<dbReference type="Proteomes" id="UP000663828">
    <property type="component" value="Unassembled WGS sequence"/>
</dbReference>
<evidence type="ECO:0000256" key="2">
    <source>
        <dbReference type="ARBA" id="ARBA00022692"/>
    </source>
</evidence>
<feature type="transmembrane region" description="Helical" evidence="5">
    <location>
        <begin position="188"/>
        <end position="211"/>
    </location>
</feature>
<evidence type="ECO:0000256" key="3">
    <source>
        <dbReference type="ARBA" id="ARBA00022989"/>
    </source>
</evidence>
<evidence type="ECO:0000313" key="8">
    <source>
        <dbReference type="EMBL" id="CAF1167247.1"/>
    </source>
</evidence>
<evidence type="ECO:0000313" key="10">
    <source>
        <dbReference type="Proteomes" id="UP000663828"/>
    </source>
</evidence>